<name>A0A7J4IUS8_9ARCH</name>
<organism evidence="1 2">
    <name type="scientific">Candidatus Iainarchaeum sp</name>
    <dbReference type="NCBI Taxonomy" id="3101447"/>
    <lineage>
        <taxon>Archaea</taxon>
        <taxon>Candidatus Iainarchaeota</taxon>
        <taxon>Candidatus Iainarchaeia</taxon>
        <taxon>Candidatus Iainarchaeales</taxon>
        <taxon>Candidatus Iainarchaeaceae</taxon>
        <taxon>Candidatus Iainarchaeum</taxon>
    </lineage>
</organism>
<dbReference type="InterPro" id="IPR036390">
    <property type="entry name" value="WH_DNA-bd_sf"/>
</dbReference>
<proteinExistence type="predicted"/>
<evidence type="ECO:0000313" key="1">
    <source>
        <dbReference type="EMBL" id="HIH08580.1"/>
    </source>
</evidence>
<reference evidence="2" key="1">
    <citation type="journal article" date="2020" name="bioRxiv">
        <title>A rank-normalized archaeal taxonomy based on genome phylogeny resolves widespread incomplete and uneven classifications.</title>
        <authorList>
            <person name="Rinke C."/>
            <person name="Chuvochina M."/>
            <person name="Mussig A.J."/>
            <person name="Chaumeil P.-A."/>
            <person name="Waite D.W."/>
            <person name="Whitman W.B."/>
            <person name="Parks D.H."/>
            <person name="Hugenholtz P."/>
        </authorList>
    </citation>
    <scope>NUCLEOTIDE SEQUENCE [LARGE SCALE GENOMIC DNA]</scope>
</reference>
<accession>A0A7J4IUS8</accession>
<sequence>MKKMLLVETRNMDVTIKLPTLNQKDKTIAEMVVIMLIEEWPLSPKGIYNRVIRTQAKPVSFQAVHKAIKKLHSENILTKKEKYYKLNPEWLKQITSFGNQVAKDYEENEVNLKDLP</sequence>
<dbReference type="AlphaFoldDB" id="A0A7J4IUS8"/>
<gene>
    <name evidence="1" type="ORF">HA237_04385</name>
</gene>
<evidence type="ECO:0000313" key="2">
    <source>
        <dbReference type="Proteomes" id="UP000577419"/>
    </source>
</evidence>
<comment type="caution">
    <text evidence="1">The sequence shown here is derived from an EMBL/GenBank/DDBJ whole genome shotgun (WGS) entry which is preliminary data.</text>
</comment>
<dbReference type="SUPFAM" id="SSF46785">
    <property type="entry name" value="Winged helix' DNA-binding domain"/>
    <property type="match status" value="1"/>
</dbReference>
<dbReference type="EMBL" id="DUFG01000021">
    <property type="protein sequence ID" value="HIH08580.1"/>
    <property type="molecule type" value="Genomic_DNA"/>
</dbReference>
<protein>
    <submittedName>
        <fullName evidence="1">Uncharacterized protein</fullName>
    </submittedName>
</protein>
<dbReference type="Proteomes" id="UP000577419">
    <property type="component" value="Unassembled WGS sequence"/>
</dbReference>